<protein>
    <submittedName>
        <fullName evidence="1">Uncharacterized protein</fullName>
    </submittedName>
</protein>
<evidence type="ECO:0000313" key="2">
    <source>
        <dbReference type="Proteomes" id="UP000230093"/>
    </source>
</evidence>
<dbReference type="EMBL" id="PEZT01000001">
    <property type="protein sequence ID" value="PIS09656.1"/>
    <property type="molecule type" value="Genomic_DNA"/>
</dbReference>
<evidence type="ECO:0000313" key="1">
    <source>
        <dbReference type="EMBL" id="PIS09656.1"/>
    </source>
</evidence>
<comment type="caution">
    <text evidence="1">The sequence shown here is derived from an EMBL/GenBank/DDBJ whole genome shotgun (WGS) entry which is preliminary data.</text>
</comment>
<sequence length="71" mass="7961">MNPHEDYPKKQNSNLFPDMDEVARRLGFSLSDQSPVMCGPNCGQDYDRVSVDVQPRGEQFNYVGNGIPDLA</sequence>
<organism evidence="1 2">
    <name type="scientific">Candidatus Beckwithbacteria bacterium CG10_big_fil_rev_8_21_14_0_10_34_10</name>
    <dbReference type="NCBI Taxonomy" id="1974495"/>
    <lineage>
        <taxon>Bacteria</taxon>
        <taxon>Candidatus Beckwithiibacteriota</taxon>
    </lineage>
</organism>
<dbReference type="Proteomes" id="UP000230093">
    <property type="component" value="Unassembled WGS sequence"/>
</dbReference>
<dbReference type="AlphaFoldDB" id="A0A2H0WAG3"/>
<accession>A0A2H0WAG3</accession>
<reference evidence="2" key="1">
    <citation type="submission" date="2017-09" db="EMBL/GenBank/DDBJ databases">
        <title>Depth-based differentiation of microbial function through sediment-hosted aquifers and enrichment of novel symbionts in the deep terrestrial subsurface.</title>
        <authorList>
            <person name="Probst A.J."/>
            <person name="Ladd B."/>
            <person name="Jarett J.K."/>
            <person name="Geller-Mcgrath D.E."/>
            <person name="Sieber C.M.K."/>
            <person name="Emerson J.B."/>
            <person name="Anantharaman K."/>
            <person name="Thomas B.C."/>
            <person name="Malmstrom R."/>
            <person name="Stieglmeier M."/>
            <person name="Klingl A."/>
            <person name="Woyke T."/>
            <person name="Ryan C.M."/>
            <person name="Banfield J.F."/>
        </authorList>
    </citation>
    <scope>NUCLEOTIDE SEQUENCE [LARGE SCALE GENOMIC DNA]</scope>
</reference>
<gene>
    <name evidence="1" type="ORF">COT75_00460</name>
</gene>
<proteinExistence type="predicted"/>
<name>A0A2H0WAG3_9BACT</name>